<dbReference type="OrthoDB" id="8932141at2759"/>
<dbReference type="CDD" id="cd00055">
    <property type="entry name" value="EGF_Lam"/>
    <property type="match status" value="1"/>
</dbReference>
<evidence type="ECO:0000256" key="7">
    <source>
        <dbReference type="PROSITE-ProRule" id="PRU00076"/>
    </source>
</evidence>
<dbReference type="FunFam" id="2.10.25.10:FF:000011">
    <property type="entry name" value="Cadherin EGF LAG seven-pass G-type receptor"/>
    <property type="match status" value="1"/>
</dbReference>
<evidence type="ECO:0000259" key="11">
    <source>
        <dbReference type="PROSITE" id="PS50027"/>
    </source>
</evidence>
<feature type="compositionally biased region" description="Polar residues" evidence="9">
    <location>
        <begin position="204"/>
        <end position="220"/>
    </location>
</feature>
<feature type="disulfide bond" evidence="8">
    <location>
        <begin position="125"/>
        <end position="134"/>
    </location>
</feature>
<feature type="non-terminal residue" evidence="12">
    <location>
        <position position="220"/>
    </location>
</feature>
<dbReference type="InterPro" id="IPR036445">
    <property type="entry name" value="GPCR_2_extracell_dom_sf"/>
</dbReference>
<evidence type="ECO:0000259" key="10">
    <source>
        <dbReference type="PROSITE" id="PS50026"/>
    </source>
</evidence>
<reference evidence="12" key="2">
    <citation type="submission" date="2004-02" db="EMBL/GenBank/DDBJ databases">
        <authorList>
            <consortium name="Genoscope"/>
            <consortium name="Whitehead Institute Centre for Genome Research"/>
        </authorList>
    </citation>
    <scope>NUCLEOTIDE SEQUENCE</scope>
</reference>
<dbReference type="InterPro" id="IPR002049">
    <property type="entry name" value="LE_dom"/>
</dbReference>
<organism evidence="12">
    <name type="scientific">Tetraodon nigroviridis</name>
    <name type="common">Spotted green pufferfish</name>
    <name type="synonym">Chelonodon nigroviridis</name>
    <dbReference type="NCBI Taxonomy" id="99883"/>
    <lineage>
        <taxon>Eukaryota</taxon>
        <taxon>Metazoa</taxon>
        <taxon>Chordata</taxon>
        <taxon>Craniata</taxon>
        <taxon>Vertebrata</taxon>
        <taxon>Euteleostomi</taxon>
        <taxon>Actinopterygii</taxon>
        <taxon>Neopterygii</taxon>
        <taxon>Teleostei</taxon>
        <taxon>Neoteleostei</taxon>
        <taxon>Acanthomorphata</taxon>
        <taxon>Eupercaria</taxon>
        <taxon>Tetraodontiformes</taxon>
        <taxon>Tetradontoidea</taxon>
        <taxon>Tetraodontidae</taxon>
        <taxon>Tetraodon</taxon>
    </lineage>
</organism>
<evidence type="ECO:0000256" key="4">
    <source>
        <dbReference type="ARBA" id="ARBA00023157"/>
    </source>
</evidence>
<dbReference type="PROSITE" id="PS50026">
    <property type="entry name" value="EGF_3"/>
    <property type="match status" value="1"/>
</dbReference>
<dbReference type="PROSITE" id="PS50027">
    <property type="entry name" value="EGF_LAM_2"/>
    <property type="match status" value="1"/>
</dbReference>
<keyword evidence="6 8" id="KW-0424">Laminin EGF-like domain</keyword>
<gene>
    <name evidence="12" type="ORF">GSTENG00001131001</name>
</gene>
<keyword evidence="5" id="KW-0325">Glycoprotein</keyword>
<dbReference type="FunFam" id="2.10.25.10:FF:000113">
    <property type="entry name" value="Cadherin, EGF LAG seven-pass G-type receptor 3"/>
    <property type="match status" value="1"/>
</dbReference>
<dbReference type="EMBL" id="CAAE01003732">
    <property type="protein sequence ID" value="CAF88025.1"/>
    <property type="molecule type" value="Genomic_DNA"/>
</dbReference>
<sequence>PGYYGKSCTDACHLNPCENEAQCHRKPSSSHGYVCDCGDNHFGQYCQHRSDHQCPRGWWGSPTCGPCDCDTDKGFDPNCNKTSGHCHCKEFHYHPRGSDTCLPCDCYPVGSFSRSCDAETGQCQCRPGVIGRQCNACDNPFAEVTNSGCEVIYDGCPKTITQGIWWPRTKFNLCGGILPQRLCRWVHLDSSSFESPPLDGTAQIGHTPSSVQVQPSDTVM</sequence>
<dbReference type="KEGG" id="tng:GSTEN00001131G001"/>
<dbReference type="PROSITE" id="PS00022">
    <property type="entry name" value="EGF_1"/>
    <property type="match status" value="1"/>
</dbReference>
<protein>
    <submittedName>
        <fullName evidence="12">(spotted green pufferfish) hypothetical protein</fullName>
    </submittedName>
</protein>
<dbReference type="InterPro" id="IPR000742">
    <property type="entry name" value="EGF"/>
</dbReference>
<evidence type="ECO:0000256" key="8">
    <source>
        <dbReference type="PROSITE-ProRule" id="PRU00460"/>
    </source>
</evidence>
<dbReference type="AlphaFoldDB" id="Q4TGF7"/>
<keyword evidence="4 7" id="KW-1015">Disulfide bond</keyword>
<evidence type="ECO:0000256" key="2">
    <source>
        <dbReference type="ARBA" id="ARBA00022737"/>
    </source>
</evidence>
<dbReference type="Gene3D" id="2.10.25.10">
    <property type="entry name" value="Laminin"/>
    <property type="match status" value="1"/>
</dbReference>
<dbReference type="PANTHER" id="PTHR24026">
    <property type="entry name" value="FAT ATYPICAL CADHERIN-RELATED"/>
    <property type="match status" value="1"/>
</dbReference>
<comment type="caution">
    <text evidence="12">The sequence shown here is derived from an EMBL/GenBank/DDBJ whole genome shotgun (WGS) entry which is preliminary data.</text>
</comment>
<evidence type="ECO:0000256" key="3">
    <source>
        <dbReference type="ARBA" id="ARBA00022989"/>
    </source>
</evidence>
<keyword evidence="2" id="KW-0677">Repeat</keyword>
<dbReference type="SMART" id="SM00180">
    <property type="entry name" value="EGF_Lam"/>
    <property type="match status" value="1"/>
</dbReference>
<evidence type="ECO:0000256" key="1">
    <source>
        <dbReference type="ARBA" id="ARBA00022692"/>
    </source>
</evidence>
<dbReference type="FunFam" id="2.170.300.10:FF:000011">
    <property type="entry name" value="cadherin EGF LAG seven-pass G-type receptor 1"/>
    <property type="match status" value="1"/>
</dbReference>
<dbReference type="PANTHER" id="PTHR24026:SF38">
    <property type="entry name" value="CADHERIN EGF LAG SEVEN-PASS G-TYPE RECEPTOR 3"/>
    <property type="match status" value="1"/>
</dbReference>
<evidence type="ECO:0000256" key="9">
    <source>
        <dbReference type="SAM" id="MobiDB-lite"/>
    </source>
</evidence>
<accession>Q4TGF7</accession>
<dbReference type="Gene3D" id="4.10.1240.10">
    <property type="entry name" value="GPCR, family 2, extracellular hormone receptor domain"/>
    <property type="match status" value="1"/>
</dbReference>
<dbReference type="GO" id="GO:0098609">
    <property type="term" value="P:cell-cell adhesion"/>
    <property type="evidence" value="ECO:0007669"/>
    <property type="project" value="TreeGrafter"/>
</dbReference>
<evidence type="ECO:0000313" key="12">
    <source>
        <dbReference type="EMBL" id="CAF88025.1"/>
    </source>
</evidence>
<evidence type="ECO:0000256" key="5">
    <source>
        <dbReference type="ARBA" id="ARBA00023180"/>
    </source>
</evidence>
<name>Q4TGF7_TETNG</name>
<dbReference type="GO" id="GO:0016020">
    <property type="term" value="C:membrane"/>
    <property type="evidence" value="ECO:0007669"/>
    <property type="project" value="InterPro"/>
</dbReference>
<feature type="domain" description="EGF-like" evidence="10">
    <location>
        <begin position="9"/>
        <end position="47"/>
    </location>
</feature>
<feature type="disulfide bond" evidence="8">
    <location>
        <begin position="106"/>
        <end position="123"/>
    </location>
</feature>
<dbReference type="PROSITE" id="PS01248">
    <property type="entry name" value="EGF_LAM_1"/>
    <property type="match status" value="1"/>
</dbReference>
<keyword evidence="3" id="KW-1133">Transmembrane helix</keyword>
<proteinExistence type="predicted"/>
<dbReference type="Gene3D" id="2.170.300.10">
    <property type="entry name" value="Tie2 ligand-binding domain superfamily"/>
    <property type="match status" value="1"/>
</dbReference>
<dbReference type="SUPFAM" id="SSF57196">
    <property type="entry name" value="EGF/Laminin"/>
    <property type="match status" value="2"/>
</dbReference>
<reference evidence="12" key="1">
    <citation type="journal article" date="2004" name="Nature">
        <title>Genome duplication in the teleost fish Tetraodon nigroviridis reveals the early vertebrate proto-karyotype.</title>
        <authorList>
            <person name="Jaillon O."/>
            <person name="Aury J.-M."/>
            <person name="Brunet F."/>
            <person name="Petit J.-L."/>
            <person name="Stange-Thomann N."/>
            <person name="Mauceli E."/>
            <person name="Bouneau L."/>
            <person name="Fischer C."/>
            <person name="Ozouf-Costaz C."/>
            <person name="Bernot A."/>
            <person name="Nicaud S."/>
            <person name="Jaffe D."/>
            <person name="Fisher S."/>
            <person name="Lutfalla G."/>
            <person name="Dossat C."/>
            <person name="Segurens B."/>
            <person name="Dasilva C."/>
            <person name="Salanoubat M."/>
            <person name="Levy M."/>
            <person name="Boudet N."/>
            <person name="Castellano S."/>
            <person name="Anthouard V."/>
            <person name="Jubin C."/>
            <person name="Castelli V."/>
            <person name="Katinka M."/>
            <person name="Vacherie B."/>
            <person name="Biemont C."/>
            <person name="Skalli Z."/>
            <person name="Cattolico L."/>
            <person name="Poulain J."/>
            <person name="De Berardinis V."/>
            <person name="Cruaud C."/>
            <person name="Duprat S."/>
            <person name="Brottier P."/>
            <person name="Coutanceau J.-P."/>
            <person name="Gouzy J."/>
            <person name="Parra G."/>
            <person name="Lardier G."/>
            <person name="Chapple C."/>
            <person name="McKernan K.J."/>
            <person name="McEwan P."/>
            <person name="Bosak S."/>
            <person name="Kellis M."/>
            <person name="Volff J.-N."/>
            <person name="Guigo R."/>
            <person name="Zody M.C."/>
            <person name="Mesirov J."/>
            <person name="Lindblad-Toh K."/>
            <person name="Birren B."/>
            <person name="Nusbaum C."/>
            <person name="Kahn D."/>
            <person name="Robinson-Rechavi M."/>
            <person name="Laudet V."/>
            <person name="Schachter V."/>
            <person name="Quetier F."/>
            <person name="Saurin W."/>
            <person name="Scarpelli C."/>
            <person name="Wincker P."/>
            <person name="Lander E.S."/>
            <person name="Weissenbach J."/>
            <person name="Roest Crollius H."/>
        </authorList>
    </citation>
    <scope>NUCLEOTIDE SEQUENCE [LARGE SCALE GENOMIC DNA]</scope>
</reference>
<dbReference type="GO" id="GO:0004930">
    <property type="term" value="F:G protein-coupled receptor activity"/>
    <property type="evidence" value="ECO:0007669"/>
    <property type="project" value="InterPro"/>
</dbReference>
<evidence type="ECO:0000256" key="6">
    <source>
        <dbReference type="ARBA" id="ARBA00023292"/>
    </source>
</evidence>
<keyword evidence="1" id="KW-0812">Transmembrane</keyword>
<keyword evidence="7" id="KW-0245">EGF-like domain</keyword>
<keyword evidence="3" id="KW-0472">Membrane</keyword>
<feature type="disulfide bond" evidence="8">
    <location>
        <begin position="104"/>
        <end position="116"/>
    </location>
</feature>
<feature type="disulfide bond" evidence="7">
    <location>
        <begin position="37"/>
        <end position="46"/>
    </location>
</feature>
<dbReference type="Pfam" id="PF00053">
    <property type="entry name" value="EGF_laminin"/>
    <property type="match status" value="1"/>
</dbReference>
<feature type="domain" description="Laminin EGF-like" evidence="11">
    <location>
        <begin position="104"/>
        <end position="151"/>
    </location>
</feature>
<feature type="region of interest" description="Disordered" evidence="9">
    <location>
        <begin position="197"/>
        <end position="220"/>
    </location>
</feature>
<comment type="caution">
    <text evidence="7">Lacks conserved residue(s) required for the propagation of feature annotation.</text>
</comment>